<dbReference type="GO" id="GO:0000976">
    <property type="term" value="F:transcription cis-regulatory region binding"/>
    <property type="evidence" value="ECO:0007669"/>
    <property type="project" value="TreeGrafter"/>
</dbReference>
<dbReference type="PROSITE" id="PS01081">
    <property type="entry name" value="HTH_TETR_1"/>
    <property type="match status" value="1"/>
</dbReference>
<dbReference type="PANTHER" id="PTHR30055:SF146">
    <property type="entry name" value="HTH-TYPE TRANSCRIPTIONAL DUAL REGULATOR CECR"/>
    <property type="match status" value="1"/>
</dbReference>
<organism evidence="7 8">
    <name type="scientific">Donghicola mangrovi</name>
    <dbReference type="NCBI Taxonomy" id="2729614"/>
    <lineage>
        <taxon>Bacteria</taxon>
        <taxon>Pseudomonadati</taxon>
        <taxon>Pseudomonadota</taxon>
        <taxon>Alphaproteobacteria</taxon>
        <taxon>Rhodobacterales</taxon>
        <taxon>Roseobacteraceae</taxon>
        <taxon>Donghicola</taxon>
    </lineage>
</organism>
<gene>
    <name evidence="7" type="ORF">HJ536_15390</name>
</gene>
<accession>A0A850QF48</accession>
<dbReference type="PANTHER" id="PTHR30055">
    <property type="entry name" value="HTH-TYPE TRANSCRIPTIONAL REGULATOR RUTR"/>
    <property type="match status" value="1"/>
</dbReference>
<name>A0A850QF48_9RHOB</name>
<dbReference type="InterPro" id="IPR001647">
    <property type="entry name" value="HTH_TetR"/>
</dbReference>
<dbReference type="Gene3D" id="1.10.357.10">
    <property type="entry name" value="Tetracycline Repressor, domain 2"/>
    <property type="match status" value="1"/>
</dbReference>
<dbReference type="Gene3D" id="1.10.10.60">
    <property type="entry name" value="Homeodomain-like"/>
    <property type="match status" value="1"/>
</dbReference>
<keyword evidence="3" id="KW-0804">Transcription</keyword>
<proteinExistence type="predicted"/>
<dbReference type="InterPro" id="IPR023772">
    <property type="entry name" value="DNA-bd_HTH_TetR-type_CS"/>
</dbReference>
<dbReference type="EMBL" id="JABCJE010000008">
    <property type="protein sequence ID" value="NVO24749.1"/>
    <property type="molecule type" value="Genomic_DNA"/>
</dbReference>
<dbReference type="InterPro" id="IPR009057">
    <property type="entry name" value="Homeodomain-like_sf"/>
</dbReference>
<dbReference type="PRINTS" id="PR00455">
    <property type="entry name" value="HTHTETR"/>
</dbReference>
<evidence type="ECO:0000313" key="7">
    <source>
        <dbReference type="EMBL" id="NVO24749.1"/>
    </source>
</evidence>
<dbReference type="FunFam" id="1.10.10.60:FF:000141">
    <property type="entry name" value="TetR family transcriptional regulator"/>
    <property type="match status" value="1"/>
</dbReference>
<dbReference type="AlphaFoldDB" id="A0A850QF48"/>
<evidence type="ECO:0000259" key="6">
    <source>
        <dbReference type="PROSITE" id="PS50977"/>
    </source>
</evidence>
<dbReference type="SUPFAM" id="SSF46689">
    <property type="entry name" value="Homeodomain-like"/>
    <property type="match status" value="1"/>
</dbReference>
<feature type="region of interest" description="Disordered" evidence="5">
    <location>
        <begin position="1"/>
        <end position="25"/>
    </location>
</feature>
<evidence type="ECO:0000256" key="5">
    <source>
        <dbReference type="SAM" id="MobiDB-lite"/>
    </source>
</evidence>
<keyword evidence="1" id="KW-0805">Transcription regulation</keyword>
<evidence type="ECO:0000256" key="2">
    <source>
        <dbReference type="ARBA" id="ARBA00023125"/>
    </source>
</evidence>
<feature type="DNA-binding region" description="H-T-H motif" evidence="4">
    <location>
        <begin position="47"/>
        <end position="66"/>
    </location>
</feature>
<dbReference type="Pfam" id="PF00440">
    <property type="entry name" value="TetR_N"/>
    <property type="match status" value="1"/>
</dbReference>
<comment type="caution">
    <text evidence="7">The sequence shown here is derived from an EMBL/GenBank/DDBJ whole genome shotgun (WGS) entry which is preliminary data.</text>
</comment>
<dbReference type="Proteomes" id="UP000592216">
    <property type="component" value="Unassembled WGS sequence"/>
</dbReference>
<protein>
    <submittedName>
        <fullName evidence="7">TetR/AcrR family transcriptional regulator</fullName>
    </submittedName>
</protein>
<sequence>MTEIDQDTLSTASAARRHAAGENPEKRRQILDGAYEVFFEKGFDAASMNGICKAAGVSKGTLYVYFQNKEDLFVGLVEDRLTEFHIGLMAELAAESTVSGRLMTYSRNLIQKMVSPEVIQLHRIVIAMVERMPEMGDRFYKVGAAYFLSQLTEFLRREAQAGTLVIKDFEVAAQQFVDLSMATPWRERLFGRRQTAPDAEEIDLLARRAIGAFLTIYGV</sequence>
<evidence type="ECO:0000256" key="4">
    <source>
        <dbReference type="PROSITE-ProRule" id="PRU00335"/>
    </source>
</evidence>
<dbReference type="Pfam" id="PF14246">
    <property type="entry name" value="TetR_C_7"/>
    <property type="match status" value="1"/>
</dbReference>
<reference evidence="7 8" key="1">
    <citation type="submission" date="2020-04" db="EMBL/GenBank/DDBJ databases">
        <title>Donghicola sp., a member of the Rhodobacteraceae family isolated from mangrove forest in Thailand.</title>
        <authorList>
            <person name="Charoenyingcharoen P."/>
            <person name="Yukphan P."/>
        </authorList>
    </citation>
    <scope>NUCLEOTIDE SEQUENCE [LARGE SCALE GENOMIC DNA]</scope>
    <source>
        <strain evidence="7 8">B5-SW-15</strain>
    </source>
</reference>
<evidence type="ECO:0000313" key="8">
    <source>
        <dbReference type="Proteomes" id="UP000592216"/>
    </source>
</evidence>
<dbReference type="InterPro" id="IPR050109">
    <property type="entry name" value="HTH-type_TetR-like_transc_reg"/>
</dbReference>
<dbReference type="GO" id="GO:0003700">
    <property type="term" value="F:DNA-binding transcription factor activity"/>
    <property type="evidence" value="ECO:0007669"/>
    <property type="project" value="TreeGrafter"/>
</dbReference>
<evidence type="ECO:0000256" key="3">
    <source>
        <dbReference type="ARBA" id="ARBA00023163"/>
    </source>
</evidence>
<feature type="domain" description="HTH tetR-type" evidence="6">
    <location>
        <begin position="24"/>
        <end position="84"/>
    </location>
</feature>
<evidence type="ECO:0000256" key="1">
    <source>
        <dbReference type="ARBA" id="ARBA00023015"/>
    </source>
</evidence>
<dbReference type="RefSeq" id="WP_177158385.1">
    <property type="nucleotide sequence ID" value="NZ_JABCJE010000008.1"/>
</dbReference>
<dbReference type="PROSITE" id="PS50977">
    <property type="entry name" value="HTH_TETR_2"/>
    <property type="match status" value="1"/>
</dbReference>
<dbReference type="InterPro" id="IPR039536">
    <property type="entry name" value="TetR_C_Proteobacteria"/>
</dbReference>
<keyword evidence="2 4" id="KW-0238">DNA-binding</keyword>